<evidence type="ECO:0000256" key="4">
    <source>
        <dbReference type="ARBA" id="ARBA00022840"/>
    </source>
</evidence>
<comment type="catalytic activity">
    <reaction evidence="7">
        <text>tetracosanoate + ATP + CoA = tetracosanoyl-CoA + AMP + diphosphate</text>
        <dbReference type="Rhea" id="RHEA:33639"/>
        <dbReference type="ChEBI" id="CHEBI:30616"/>
        <dbReference type="ChEBI" id="CHEBI:31014"/>
        <dbReference type="ChEBI" id="CHEBI:33019"/>
        <dbReference type="ChEBI" id="CHEBI:57287"/>
        <dbReference type="ChEBI" id="CHEBI:65052"/>
        <dbReference type="ChEBI" id="CHEBI:456215"/>
    </reaction>
    <physiologicalReaction direction="left-to-right" evidence="7">
        <dbReference type="Rhea" id="RHEA:33640"/>
    </physiologicalReaction>
</comment>
<name>A0A7M5WIY1_9CNID</name>
<reference evidence="10" key="1">
    <citation type="submission" date="2021-01" db="UniProtKB">
        <authorList>
            <consortium name="EnsemblMetazoa"/>
        </authorList>
    </citation>
    <scope>IDENTIFICATION</scope>
</reference>
<evidence type="ECO:0000256" key="1">
    <source>
        <dbReference type="ARBA" id="ARBA00006432"/>
    </source>
</evidence>
<dbReference type="InterPro" id="IPR042099">
    <property type="entry name" value="ANL_N_sf"/>
</dbReference>
<keyword evidence="8" id="KW-0472">Membrane</keyword>
<dbReference type="PROSITE" id="PS00455">
    <property type="entry name" value="AMP_BINDING"/>
    <property type="match status" value="1"/>
</dbReference>
<dbReference type="Pfam" id="PF00501">
    <property type="entry name" value="AMP-binding"/>
    <property type="match status" value="1"/>
</dbReference>
<evidence type="ECO:0000313" key="11">
    <source>
        <dbReference type="Proteomes" id="UP000594262"/>
    </source>
</evidence>
<sequence length="644" mass="72669">MAPCNPWKIFGYVSLLYYFYSIIGILMSFILVSSLVYFTDGLKDLTFANRIMIRDCYWAFIFATKFIPAIKRNRDKTPNQLLRETTEKYPNRKALVDAETGQSLTFNEIQIFINKLGHVIKSFGYNPGDKIALFLRNELEYVPIWLGLNKIGIQVGLINFNLQGKSLEHCLTVVDFKGIICSPNLVKVLKNTDFHEKSGVKIFIFGDESFEGDYKDLKRLINDQKDSSPVGDDIKGPKGTPLLMYTSGSTGKPKAARVTNEKILGPFISNEVLTNTPEDVVYCALPFYHGAGGVGGMSPMIYNGCTTIIRKKFSASNFISDCVKHDVTWVVYIGELWKYLLSQPPRDTDRRHKIRIAVGNGLRKNMVGPVKKRFGVQRIVELYGATDGNAVMINLDNVPGAVGFYYFLFPFLNQNCLVKVDVETGEIIRDENGRAILCKPGEVGLIVGLIRQDRGFEGYVNNAKDTEKKIIRNLFNDGDSAVNSGDLLVMDEYRNVFFVDRIGDTFRWRGENVATTEVENIMSSVISTAEDVVVYPVPIPGEGGNAGMAYIREKENQQFSIKGVAQSLLEELPKYAIPMFIRIGRNLDQTGTFKYQKSALKKEKYDLKSCNKDDVIYVYDVTKKDYVILDAELQVKIENGQMRF</sequence>
<evidence type="ECO:0000256" key="3">
    <source>
        <dbReference type="ARBA" id="ARBA00022741"/>
    </source>
</evidence>
<feature type="domain" description="AMP-dependent synthetase/ligase" evidence="9">
    <location>
        <begin position="83"/>
        <end position="440"/>
    </location>
</feature>
<dbReference type="GO" id="GO:0005524">
    <property type="term" value="F:ATP binding"/>
    <property type="evidence" value="ECO:0007669"/>
    <property type="project" value="UniProtKB-KW"/>
</dbReference>
<dbReference type="FunFam" id="3.30.300.30:FF:000020">
    <property type="entry name" value="Long-chain fatty acid transporter"/>
    <property type="match status" value="1"/>
</dbReference>
<dbReference type="Proteomes" id="UP000594262">
    <property type="component" value="Unplaced"/>
</dbReference>
<evidence type="ECO:0000313" key="10">
    <source>
        <dbReference type="EnsemblMetazoa" id="CLYHEMP002956.1"/>
    </source>
</evidence>
<dbReference type="GO" id="GO:0005886">
    <property type="term" value="C:plasma membrane"/>
    <property type="evidence" value="ECO:0007669"/>
    <property type="project" value="TreeGrafter"/>
</dbReference>
<keyword evidence="8" id="KW-0812">Transmembrane</keyword>
<evidence type="ECO:0000256" key="5">
    <source>
        <dbReference type="ARBA" id="ARBA00036527"/>
    </source>
</evidence>
<keyword evidence="11" id="KW-1185">Reference proteome</keyword>
<keyword evidence="2" id="KW-0436">Ligase</keyword>
<dbReference type="PANTHER" id="PTHR43107">
    <property type="entry name" value="LONG-CHAIN FATTY ACID TRANSPORT PROTEIN"/>
    <property type="match status" value="1"/>
</dbReference>
<evidence type="ECO:0000256" key="8">
    <source>
        <dbReference type="SAM" id="Phobius"/>
    </source>
</evidence>
<dbReference type="GO" id="GO:0004467">
    <property type="term" value="F:long-chain fatty acid-CoA ligase activity"/>
    <property type="evidence" value="ECO:0007669"/>
    <property type="project" value="TreeGrafter"/>
</dbReference>
<organism evidence="10 11">
    <name type="scientific">Clytia hemisphaerica</name>
    <dbReference type="NCBI Taxonomy" id="252671"/>
    <lineage>
        <taxon>Eukaryota</taxon>
        <taxon>Metazoa</taxon>
        <taxon>Cnidaria</taxon>
        <taxon>Hydrozoa</taxon>
        <taxon>Hydroidolina</taxon>
        <taxon>Leptothecata</taxon>
        <taxon>Obeliida</taxon>
        <taxon>Clytiidae</taxon>
        <taxon>Clytia</taxon>
    </lineage>
</organism>
<proteinExistence type="inferred from homology"/>
<dbReference type="SUPFAM" id="SSF56801">
    <property type="entry name" value="Acetyl-CoA synthetase-like"/>
    <property type="match status" value="1"/>
</dbReference>
<keyword evidence="3" id="KW-0547">Nucleotide-binding</keyword>
<evidence type="ECO:0000256" key="2">
    <source>
        <dbReference type="ARBA" id="ARBA00022598"/>
    </source>
</evidence>
<dbReference type="InterPro" id="IPR045851">
    <property type="entry name" value="AMP-bd_C_sf"/>
</dbReference>
<dbReference type="InterPro" id="IPR020845">
    <property type="entry name" value="AMP-binding_CS"/>
</dbReference>
<evidence type="ECO:0000256" key="7">
    <source>
        <dbReference type="ARBA" id="ARBA00048666"/>
    </source>
</evidence>
<evidence type="ECO:0000256" key="6">
    <source>
        <dbReference type="ARBA" id="ARBA00041297"/>
    </source>
</evidence>
<comment type="similarity">
    <text evidence="1">Belongs to the ATP-dependent AMP-binding enzyme family.</text>
</comment>
<dbReference type="GO" id="GO:0005789">
    <property type="term" value="C:endoplasmic reticulum membrane"/>
    <property type="evidence" value="ECO:0007669"/>
    <property type="project" value="TreeGrafter"/>
</dbReference>
<dbReference type="RefSeq" id="XP_066923311.1">
    <property type="nucleotide sequence ID" value="XM_067067210.1"/>
</dbReference>
<dbReference type="AlphaFoldDB" id="A0A7M5WIY1"/>
<dbReference type="Gene3D" id="3.30.300.30">
    <property type="match status" value="1"/>
</dbReference>
<dbReference type="GO" id="GO:0044539">
    <property type="term" value="P:long-chain fatty acid import into cell"/>
    <property type="evidence" value="ECO:0007669"/>
    <property type="project" value="TreeGrafter"/>
</dbReference>
<dbReference type="EnsemblMetazoa" id="CLYHEMT002956.1">
    <property type="protein sequence ID" value="CLYHEMP002956.1"/>
    <property type="gene ID" value="CLYHEMG002956"/>
</dbReference>
<dbReference type="OrthoDB" id="288590at2759"/>
<accession>A0A7M5WIY1</accession>
<protein>
    <recommendedName>
        <fullName evidence="6">Long-chain-fatty-acid--CoA ligase</fullName>
    </recommendedName>
</protein>
<dbReference type="Gene3D" id="3.40.50.12780">
    <property type="entry name" value="N-terminal domain of ligase-like"/>
    <property type="match status" value="1"/>
</dbReference>
<dbReference type="InterPro" id="IPR000873">
    <property type="entry name" value="AMP-dep_synth/lig_dom"/>
</dbReference>
<comment type="catalytic activity">
    <reaction evidence="5">
        <text>a very long-chain fatty acid + ATP + CoA = a very long-chain fatty acyl-CoA + AMP + diphosphate</text>
        <dbReference type="Rhea" id="RHEA:54536"/>
        <dbReference type="ChEBI" id="CHEBI:30616"/>
        <dbReference type="ChEBI" id="CHEBI:33019"/>
        <dbReference type="ChEBI" id="CHEBI:57287"/>
        <dbReference type="ChEBI" id="CHEBI:58950"/>
        <dbReference type="ChEBI" id="CHEBI:138261"/>
        <dbReference type="ChEBI" id="CHEBI:456215"/>
    </reaction>
    <physiologicalReaction direction="left-to-right" evidence="5">
        <dbReference type="Rhea" id="RHEA:54537"/>
    </physiologicalReaction>
</comment>
<dbReference type="GeneID" id="136810641"/>
<dbReference type="PANTHER" id="PTHR43107:SF15">
    <property type="entry name" value="FATTY ACID TRANSPORT PROTEIN 3, ISOFORM A"/>
    <property type="match status" value="1"/>
</dbReference>
<evidence type="ECO:0000259" key="9">
    <source>
        <dbReference type="Pfam" id="PF00501"/>
    </source>
</evidence>
<keyword evidence="4" id="KW-0067">ATP-binding</keyword>
<feature type="transmembrane region" description="Helical" evidence="8">
    <location>
        <begin position="15"/>
        <end position="39"/>
    </location>
</feature>
<keyword evidence="8" id="KW-1133">Transmembrane helix</keyword>
<dbReference type="GO" id="GO:0005324">
    <property type="term" value="F:long-chain fatty acid transmembrane transporter activity"/>
    <property type="evidence" value="ECO:0007669"/>
    <property type="project" value="TreeGrafter"/>
</dbReference>